<evidence type="ECO:0000256" key="7">
    <source>
        <dbReference type="RuleBase" id="RU003346"/>
    </source>
</evidence>
<feature type="transmembrane region" description="Helical" evidence="8">
    <location>
        <begin position="339"/>
        <end position="360"/>
    </location>
</feature>
<dbReference type="Gene3D" id="1.20.1250.20">
    <property type="entry name" value="MFS general substrate transporter like domains"/>
    <property type="match status" value="1"/>
</dbReference>
<dbReference type="FunFam" id="1.20.1250.20:FF:000078">
    <property type="entry name" value="MFS maltose transporter, putative"/>
    <property type="match status" value="1"/>
</dbReference>
<dbReference type="InterPro" id="IPR050360">
    <property type="entry name" value="MFS_Sugar_Transporters"/>
</dbReference>
<protein>
    <recommendedName>
        <fullName evidence="9">Major facilitator superfamily (MFS) profile domain-containing protein</fullName>
    </recommendedName>
</protein>
<dbReference type="PANTHER" id="PTHR48022:SF15">
    <property type="entry name" value="ALPHA-GLUCOSIDE TRANSPORTER, PUTATIVE (AFU_ORTHOLOGUE AFUA_5G00500)-RELATED"/>
    <property type="match status" value="1"/>
</dbReference>
<evidence type="ECO:0000313" key="10">
    <source>
        <dbReference type="EMBL" id="RMJ07967.1"/>
    </source>
</evidence>
<evidence type="ECO:0000259" key="9">
    <source>
        <dbReference type="PROSITE" id="PS50850"/>
    </source>
</evidence>
<evidence type="ECO:0000313" key="11">
    <source>
        <dbReference type="Proteomes" id="UP000277212"/>
    </source>
</evidence>
<feature type="transmembrane region" description="Helical" evidence="8">
    <location>
        <begin position="148"/>
        <end position="171"/>
    </location>
</feature>
<dbReference type="SUPFAM" id="SSF103473">
    <property type="entry name" value="MFS general substrate transporter"/>
    <property type="match status" value="1"/>
</dbReference>
<feature type="domain" description="Major facilitator superfamily (MFS) profile" evidence="9">
    <location>
        <begin position="47"/>
        <end position="491"/>
    </location>
</feature>
<reference evidence="10 11" key="1">
    <citation type="submission" date="2017-06" db="EMBL/GenBank/DDBJ databases">
        <title>Comparative genomic analysis of Ambrosia Fusariam Clade fungi.</title>
        <authorList>
            <person name="Stajich J.E."/>
            <person name="Carrillo J."/>
            <person name="Kijimoto T."/>
            <person name="Eskalen A."/>
            <person name="O'Donnell K."/>
            <person name="Kasson M."/>
        </authorList>
    </citation>
    <scope>NUCLEOTIDE SEQUENCE [LARGE SCALE GENOMIC DNA]</scope>
    <source>
        <strain evidence="10">UCR3666</strain>
    </source>
</reference>
<keyword evidence="11" id="KW-1185">Reference proteome</keyword>
<comment type="caution">
    <text evidence="10">The sequence shown here is derived from an EMBL/GenBank/DDBJ whole genome shotgun (WGS) entry which is preliminary data.</text>
</comment>
<feature type="transmembrane region" description="Helical" evidence="8">
    <location>
        <begin position="367"/>
        <end position="389"/>
    </location>
</feature>
<comment type="similarity">
    <text evidence="2 7">Belongs to the major facilitator superfamily. Sugar transporter (TC 2.A.1.1) family.</text>
</comment>
<evidence type="ECO:0000256" key="5">
    <source>
        <dbReference type="ARBA" id="ARBA00022989"/>
    </source>
</evidence>
<keyword evidence="4 8" id="KW-0812">Transmembrane</keyword>
<gene>
    <name evidence="10" type="ORF">CDV36_012438</name>
</gene>
<feature type="transmembrane region" description="Helical" evidence="8">
    <location>
        <begin position="305"/>
        <end position="327"/>
    </location>
</feature>
<keyword evidence="3 7" id="KW-0813">Transport</keyword>
<evidence type="ECO:0000256" key="1">
    <source>
        <dbReference type="ARBA" id="ARBA00004141"/>
    </source>
</evidence>
<dbReference type="PANTHER" id="PTHR48022">
    <property type="entry name" value="PLASTIDIC GLUCOSE TRANSPORTER 4"/>
    <property type="match status" value="1"/>
</dbReference>
<feature type="transmembrane region" description="Helical" evidence="8">
    <location>
        <begin position="434"/>
        <end position="457"/>
    </location>
</feature>
<feature type="transmembrane region" description="Helical" evidence="8">
    <location>
        <begin position="183"/>
        <end position="206"/>
    </location>
</feature>
<dbReference type="NCBIfam" id="TIGR00879">
    <property type="entry name" value="SP"/>
    <property type="match status" value="1"/>
</dbReference>
<keyword evidence="5 8" id="KW-1133">Transmembrane helix</keyword>
<dbReference type="InterPro" id="IPR020846">
    <property type="entry name" value="MFS_dom"/>
</dbReference>
<accession>A0A3M2RRQ8</accession>
<dbReference type="GO" id="GO:0016020">
    <property type="term" value="C:membrane"/>
    <property type="evidence" value="ECO:0007669"/>
    <property type="project" value="UniProtKB-SubCell"/>
</dbReference>
<evidence type="ECO:0000256" key="6">
    <source>
        <dbReference type="ARBA" id="ARBA00023136"/>
    </source>
</evidence>
<evidence type="ECO:0000256" key="3">
    <source>
        <dbReference type="ARBA" id="ARBA00022448"/>
    </source>
</evidence>
<name>A0A3M2RRQ8_9HYPO</name>
<feature type="transmembrane region" description="Helical" evidence="8">
    <location>
        <begin position="469"/>
        <end position="487"/>
    </location>
</feature>
<dbReference type="OrthoDB" id="6612291at2759"/>
<evidence type="ECO:0000256" key="4">
    <source>
        <dbReference type="ARBA" id="ARBA00022692"/>
    </source>
</evidence>
<dbReference type="PROSITE" id="PS00216">
    <property type="entry name" value="SUGAR_TRANSPORT_1"/>
    <property type="match status" value="1"/>
</dbReference>
<feature type="transmembrane region" description="Helical" evidence="8">
    <location>
        <begin position="124"/>
        <end position="142"/>
    </location>
</feature>
<organism evidence="10 11">
    <name type="scientific">Fusarium kuroshium</name>
    <dbReference type="NCBI Taxonomy" id="2010991"/>
    <lineage>
        <taxon>Eukaryota</taxon>
        <taxon>Fungi</taxon>
        <taxon>Dikarya</taxon>
        <taxon>Ascomycota</taxon>
        <taxon>Pezizomycotina</taxon>
        <taxon>Sordariomycetes</taxon>
        <taxon>Hypocreomycetidae</taxon>
        <taxon>Hypocreales</taxon>
        <taxon>Nectriaceae</taxon>
        <taxon>Fusarium</taxon>
        <taxon>Fusarium solani species complex</taxon>
    </lineage>
</organism>
<dbReference type="PROSITE" id="PS00217">
    <property type="entry name" value="SUGAR_TRANSPORT_2"/>
    <property type="match status" value="1"/>
</dbReference>
<keyword evidence="6 8" id="KW-0472">Membrane</keyword>
<proteinExistence type="inferred from homology"/>
<comment type="subcellular location">
    <subcellularLocation>
        <location evidence="1">Membrane</location>
        <topology evidence="1">Multi-pass membrane protein</topology>
    </subcellularLocation>
</comment>
<dbReference type="EMBL" id="NKUJ01000313">
    <property type="protein sequence ID" value="RMJ07967.1"/>
    <property type="molecule type" value="Genomic_DNA"/>
</dbReference>
<dbReference type="PROSITE" id="PS50850">
    <property type="entry name" value="MFS"/>
    <property type="match status" value="1"/>
</dbReference>
<dbReference type="InterPro" id="IPR036259">
    <property type="entry name" value="MFS_trans_sf"/>
</dbReference>
<dbReference type="AlphaFoldDB" id="A0A3M2RRQ8"/>
<dbReference type="InterPro" id="IPR005829">
    <property type="entry name" value="Sugar_transporter_CS"/>
</dbReference>
<dbReference type="InterPro" id="IPR003663">
    <property type="entry name" value="Sugar/inositol_transpt"/>
</dbReference>
<dbReference type="GO" id="GO:0005351">
    <property type="term" value="F:carbohydrate:proton symporter activity"/>
    <property type="evidence" value="ECO:0007669"/>
    <property type="project" value="TreeGrafter"/>
</dbReference>
<feature type="transmembrane region" description="Helical" evidence="8">
    <location>
        <begin position="96"/>
        <end position="117"/>
    </location>
</feature>
<feature type="transmembrane region" description="Helical" evidence="8">
    <location>
        <begin position="218"/>
        <end position="236"/>
    </location>
</feature>
<dbReference type="Pfam" id="PF00083">
    <property type="entry name" value="Sugar_tr"/>
    <property type="match status" value="1"/>
</dbReference>
<sequence length="511" mass="55884">MSISEKLSGEAREEPLDHEHGTSLEVAATTWSEQFQFLWECKRAAFACLACSSAAVLIGYDMTLIGSIIANVEFIKKFGDYDADTDSWTLPADEQLVWSVVQYVSAMCGAMGAGYMNDMIGRRAVFHILVACTMVGTIVELFSPDWKVWIVAKLLFGAAMGFMQGTIPAYISELAPSRVRGFLLSLFQFWIMFGAFVAACVLEGTSHVDGPWSWKGTIVSQFGLGVLCLVLFIPLVPESPYYLASKGRLDAARAALLTMRGSEANYVVEEDLATIVGLIEHERQGKDASPSYLECFQGPNLRRTFLACLPMVMQHFLGYPLCGNYLAYFLTMSGMNNGFTITVISMTVSMLAIICAFVLIEKVGRRLQYLVGTFAILPCLLCIGILGFVPSSTAVLRGVASLCIIWSFLWYLSVGAVGWTIVGEISSPRLRPKTTSLAATINSLINMGWSIAIPYLVNSEKANLGPKTGLVFFGPSVVLAGVAYFAMPETKGKTFEELDALFESRTPARKF</sequence>
<dbReference type="InterPro" id="IPR005828">
    <property type="entry name" value="MFS_sugar_transport-like"/>
</dbReference>
<feature type="transmembrane region" description="Helical" evidence="8">
    <location>
        <begin position="44"/>
        <end position="70"/>
    </location>
</feature>
<evidence type="ECO:0000256" key="8">
    <source>
        <dbReference type="SAM" id="Phobius"/>
    </source>
</evidence>
<feature type="transmembrane region" description="Helical" evidence="8">
    <location>
        <begin position="395"/>
        <end position="422"/>
    </location>
</feature>
<evidence type="ECO:0000256" key="2">
    <source>
        <dbReference type="ARBA" id="ARBA00010992"/>
    </source>
</evidence>
<dbReference type="Proteomes" id="UP000277212">
    <property type="component" value="Unassembled WGS sequence"/>
</dbReference>